<protein>
    <submittedName>
        <fullName evidence="1">Uncharacterized protein</fullName>
    </submittedName>
</protein>
<dbReference type="EMBL" id="PP845454">
    <property type="protein sequence ID" value="XDG24304.1"/>
    <property type="molecule type" value="Genomic_RNA"/>
</dbReference>
<organism evidence="1">
    <name type="scientific">Bird gammacoronavirus NumeniusCN24</name>
    <dbReference type="NCBI Taxonomy" id="3237968"/>
    <lineage>
        <taxon>Viruses</taxon>
        <taxon>Riboviria</taxon>
        <taxon>Orthornavirae</taxon>
        <taxon>Pisuviricota</taxon>
        <taxon>Pisoniviricetes</taxon>
        <taxon>Nidovirales</taxon>
        <taxon>Cornidovirineae</taxon>
        <taxon>Coronaviridae</taxon>
        <taxon>Orthocoronavirinae</taxon>
        <taxon>Gammacoronavirus</taxon>
    </lineage>
</organism>
<evidence type="ECO:0000313" key="2">
    <source>
        <dbReference type="EMBL" id="XDG24260.1"/>
    </source>
</evidence>
<accession>A0AB39AEZ8</accession>
<dbReference type="EMBL" id="PP845451">
    <property type="protein sequence ID" value="XDG24271.1"/>
    <property type="molecule type" value="Genomic_RNA"/>
</dbReference>
<evidence type="ECO:0000313" key="4">
    <source>
        <dbReference type="EMBL" id="XDG24282.1"/>
    </source>
</evidence>
<evidence type="ECO:0000313" key="3">
    <source>
        <dbReference type="EMBL" id="XDG24271.1"/>
    </source>
</evidence>
<name>A0AB39AEZ8_9GAMC</name>
<proteinExistence type="predicted"/>
<evidence type="ECO:0000313" key="1">
    <source>
        <dbReference type="EMBL" id="XDG24249.1"/>
    </source>
</evidence>
<dbReference type="EMBL" id="PP845449">
    <property type="protein sequence ID" value="XDG24249.1"/>
    <property type="molecule type" value="Genomic_RNA"/>
</dbReference>
<dbReference type="EMBL" id="PP845452">
    <property type="protein sequence ID" value="XDG24282.1"/>
    <property type="molecule type" value="Genomic_RNA"/>
</dbReference>
<sequence>MIGLLLIATVFYWFCPIMDMLFCLLLVSYLELLGLVFNNYLLWIIC</sequence>
<reference evidence="1" key="1">
    <citation type="submission" date="2024-05" db="EMBL/GenBank/DDBJ databases">
        <title>Avian Migration-Mediated Cross-Species Transmission and Recombination Shaping the Diversity of Gammacoronaviruses and Deltacoronaviruses.</title>
        <authorList>
            <person name="Han Y."/>
            <person name="Xu P."/>
            <person name="Xu Y."/>
            <person name="Wang Y."/>
            <person name="Hu J."/>
            <person name="Ma M."/>
            <person name="Li Z."/>
            <person name="Bo S."/>
            <person name="Zhao C."/>
            <person name="Ji L."/>
            <person name="Yuan Y."/>
            <person name="Zhao W."/>
            <person name="Wang J."/>
            <person name="Jin Q."/>
            <person name="Wu Z."/>
            <person name="He G."/>
        </authorList>
    </citation>
    <scope>NUCLEOTIDE SEQUENCE</scope>
    <source>
        <strain evidence="1">AvNp-GammaCoV/SH22-SH223</strain>
        <strain evidence="2">AvNp-GammaCoV/SH22-SH225</strain>
        <strain evidence="3">AvNp-GammaCoV/SH22-SH227</strain>
        <strain evidence="5">AvNp-GammaCoV/SH22-SH228</strain>
        <strain evidence="4">AvNp-GammaCoV/SH22-SH231</strain>
    </source>
</reference>
<dbReference type="EMBL" id="PP845450">
    <property type="protein sequence ID" value="XDG24260.1"/>
    <property type="molecule type" value="Genomic_RNA"/>
</dbReference>
<evidence type="ECO:0000313" key="5">
    <source>
        <dbReference type="EMBL" id="XDG24304.1"/>
    </source>
</evidence>